<dbReference type="AlphaFoldDB" id="L2GIZ3"/>
<dbReference type="GeneID" id="19882831"/>
<feature type="transmembrane region" description="Helical" evidence="1">
    <location>
        <begin position="30"/>
        <end position="47"/>
    </location>
</feature>
<feature type="transmembrane region" description="Helical" evidence="1">
    <location>
        <begin position="121"/>
        <end position="137"/>
    </location>
</feature>
<dbReference type="HOGENOM" id="CLU_1373170_0_0_1"/>
<dbReference type="RefSeq" id="XP_007605566.1">
    <property type="nucleotide sequence ID" value="XM_007605504.1"/>
</dbReference>
<evidence type="ECO:0000256" key="1">
    <source>
        <dbReference type="SAM" id="Phobius"/>
    </source>
</evidence>
<dbReference type="Proteomes" id="UP000011082">
    <property type="component" value="Unassembled WGS sequence"/>
</dbReference>
<feature type="transmembrane region" description="Helical" evidence="1">
    <location>
        <begin position="143"/>
        <end position="162"/>
    </location>
</feature>
<evidence type="ECO:0000313" key="3">
    <source>
        <dbReference type="Proteomes" id="UP000011082"/>
    </source>
</evidence>
<keyword evidence="1" id="KW-1133">Transmembrane helix</keyword>
<dbReference type="InParanoid" id="L2GIZ3"/>
<name>L2GIZ3_VITCO</name>
<dbReference type="VEuPathDB" id="MicrosporidiaDB:VICG_02121"/>
<keyword evidence="3" id="KW-1185">Reference proteome</keyword>
<feature type="transmembrane region" description="Helical" evidence="1">
    <location>
        <begin position="169"/>
        <end position="187"/>
    </location>
</feature>
<keyword evidence="1" id="KW-0472">Membrane</keyword>
<accession>L2GIZ3</accession>
<keyword evidence="1" id="KW-0812">Transmembrane</keyword>
<reference evidence="3" key="1">
    <citation type="submission" date="2011-05" db="EMBL/GenBank/DDBJ databases">
        <title>The genome sequence of Vittaforma corneae strain ATCC 50505.</title>
        <authorList>
            <consortium name="The Broad Institute Genome Sequencing Platform"/>
            <person name="Cuomo C."/>
            <person name="Didier E."/>
            <person name="Bowers L."/>
            <person name="Young S.K."/>
            <person name="Zeng Q."/>
            <person name="Gargeya S."/>
            <person name="Fitzgerald M."/>
            <person name="Haas B."/>
            <person name="Abouelleil A."/>
            <person name="Alvarado L."/>
            <person name="Arachchi H.M."/>
            <person name="Berlin A."/>
            <person name="Chapman S.B."/>
            <person name="Gearin G."/>
            <person name="Goldberg J."/>
            <person name="Griggs A."/>
            <person name="Gujja S."/>
            <person name="Hansen M."/>
            <person name="Heiman D."/>
            <person name="Howarth C."/>
            <person name="Larimer J."/>
            <person name="Lui A."/>
            <person name="MacDonald P.J.P."/>
            <person name="McCowen C."/>
            <person name="Montmayeur A."/>
            <person name="Murphy C."/>
            <person name="Neiman D."/>
            <person name="Pearson M."/>
            <person name="Priest M."/>
            <person name="Roberts A."/>
            <person name="Saif S."/>
            <person name="Shea T."/>
            <person name="Sisk P."/>
            <person name="Stolte C."/>
            <person name="Sykes S."/>
            <person name="Wortman J."/>
            <person name="Nusbaum C."/>
            <person name="Birren B."/>
        </authorList>
    </citation>
    <scope>NUCLEOTIDE SEQUENCE [LARGE SCALE GENOMIC DNA]</scope>
    <source>
        <strain evidence="3">ATCC 50505</strain>
    </source>
</reference>
<dbReference type="EMBL" id="JH370178">
    <property type="protein sequence ID" value="ELA40841.1"/>
    <property type="molecule type" value="Genomic_DNA"/>
</dbReference>
<feature type="transmembrane region" description="Helical" evidence="1">
    <location>
        <begin position="75"/>
        <end position="100"/>
    </location>
</feature>
<protein>
    <submittedName>
        <fullName evidence="2">Uncharacterized protein</fullName>
    </submittedName>
</protein>
<sequence>MTQAHSQYFICCDQESNGQRVFKIHSSGEIILVAAFAYYCIGLWWFYPENTKIVVNTAMPTTFCFVNVDYWLQMILYIAIGYGTILVQPIVLFFLAVLDVASEYIPDHYKVSHIYSKRKRVFWEVLGLLLLVTYAVATELFFIIGGVIISYGIVKLVSFITSKVSTTRLIIFGNCLVAAVALLRAYFTPYLLGGGYSHY</sequence>
<gene>
    <name evidence="2" type="ORF">VICG_02121</name>
</gene>
<proteinExistence type="predicted"/>
<organism evidence="2 3">
    <name type="scientific">Vittaforma corneae (strain ATCC 50505)</name>
    <name type="common">Microsporidian parasite</name>
    <name type="synonym">Nosema corneum</name>
    <dbReference type="NCBI Taxonomy" id="993615"/>
    <lineage>
        <taxon>Eukaryota</taxon>
        <taxon>Fungi</taxon>
        <taxon>Fungi incertae sedis</taxon>
        <taxon>Microsporidia</taxon>
        <taxon>Nosematidae</taxon>
        <taxon>Vittaforma</taxon>
    </lineage>
</organism>
<evidence type="ECO:0000313" key="2">
    <source>
        <dbReference type="EMBL" id="ELA40841.1"/>
    </source>
</evidence>